<keyword evidence="5 6" id="KW-0472">Membrane</keyword>
<dbReference type="SUPFAM" id="SSF49899">
    <property type="entry name" value="Concanavalin A-like lectins/glucanases"/>
    <property type="match status" value="1"/>
</dbReference>
<feature type="domain" description="L-type lectin-like" evidence="8">
    <location>
        <begin position="17"/>
        <end position="252"/>
    </location>
</feature>
<name>T0RJ69_SAPDV</name>
<evidence type="ECO:0000256" key="7">
    <source>
        <dbReference type="SAM" id="SignalP"/>
    </source>
</evidence>
<dbReference type="InterPro" id="IPR005052">
    <property type="entry name" value="Lectin_leg"/>
</dbReference>
<evidence type="ECO:0000256" key="6">
    <source>
        <dbReference type="SAM" id="Phobius"/>
    </source>
</evidence>
<protein>
    <recommendedName>
        <fullName evidence="8">L-type lectin-like domain-containing protein</fullName>
    </recommendedName>
</protein>
<sequence length="407" mass="45133">MLRLLVLLAAIVGLASGVALQSHSFRPPFTKVDYQGVRFINDTWTTGGTAEVMKSFVRLTPDRQNRNGHVWSRDALGRDSFSAVMQFRISGTGKKWFGDGIGLWLTTSPYVRGSNHGIDAAFNGVGIVIDTFVNPEHKGGHKDVTIQINDGTKTLATLQDETKIGCDGAFRYHEDSDEFDAVYSASRLRLTIERNNIKVEIDPKSKAEWTACYEGQLPLPANWLETARVGLTGSTGGLADNHDVLSFLSFSEPNDIEMQLTDSDVYWNNYSKEHNSILNSEHCDQSCKLIILEKALANVKVDNEHTMVSLTEKTRNSLSKVAAREAVNQGKIAELTERLEQYLNTKLDASTRDVAGDVESALHAKVNEKVEASTGWKLPFFILFAGLLGAGSFVYKKYNELRKSHLL</sequence>
<evidence type="ECO:0000256" key="2">
    <source>
        <dbReference type="ARBA" id="ARBA00022692"/>
    </source>
</evidence>
<evidence type="ECO:0000259" key="8">
    <source>
        <dbReference type="PROSITE" id="PS51328"/>
    </source>
</evidence>
<accession>T0RJ69</accession>
<dbReference type="GO" id="GO:0000139">
    <property type="term" value="C:Golgi membrane"/>
    <property type="evidence" value="ECO:0007669"/>
    <property type="project" value="TreeGrafter"/>
</dbReference>
<dbReference type="AlphaFoldDB" id="T0RJ69"/>
<keyword evidence="10" id="KW-1185">Reference proteome</keyword>
<comment type="subcellular location">
    <subcellularLocation>
        <location evidence="1">Membrane</location>
        <topology evidence="1">Single-pass type I membrane protein</topology>
    </subcellularLocation>
</comment>
<dbReference type="STRING" id="1156394.T0RJ69"/>
<dbReference type="eggNOG" id="KOG3839">
    <property type="taxonomic scope" value="Eukaryota"/>
</dbReference>
<dbReference type="InterPro" id="IPR051136">
    <property type="entry name" value="Intracellular_Lectin-GPT"/>
</dbReference>
<feature type="signal peptide" evidence="7">
    <location>
        <begin position="1"/>
        <end position="17"/>
    </location>
</feature>
<dbReference type="GO" id="GO:0030134">
    <property type="term" value="C:COPII-coated ER to Golgi transport vesicle"/>
    <property type="evidence" value="ECO:0007669"/>
    <property type="project" value="TreeGrafter"/>
</dbReference>
<evidence type="ECO:0000256" key="1">
    <source>
        <dbReference type="ARBA" id="ARBA00004479"/>
    </source>
</evidence>
<dbReference type="GO" id="GO:0005789">
    <property type="term" value="C:endoplasmic reticulum membrane"/>
    <property type="evidence" value="ECO:0007669"/>
    <property type="project" value="TreeGrafter"/>
</dbReference>
<feature type="transmembrane region" description="Helical" evidence="6">
    <location>
        <begin position="376"/>
        <end position="395"/>
    </location>
</feature>
<dbReference type="VEuPathDB" id="FungiDB:SDRG_12219"/>
<keyword evidence="2 6" id="KW-0812">Transmembrane</keyword>
<keyword evidence="4 6" id="KW-1133">Transmembrane helix</keyword>
<dbReference type="Gene3D" id="2.60.120.200">
    <property type="match status" value="1"/>
</dbReference>
<feature type="chain" id="PRO_5004570853" description="L-type lectin-like domain-containing protein" evidence="7">
    <location>
        <begin position="18"/>
        <end position="407"/>
    </location>
</feature>
<dbReference type="PANTHER" id="PTHR12223">
    <property type="entry name" value="VESICULAR MANNOSE-BINDING LECTIN"/>
    <property type="match status" value="1"/>
</dbReference>
<dbReference type="InParanoid" id="T0RJ69"/>
<dbReference type="PANTHER" id="PTHR12223:SF28">
    <property type="entry name" value="LECTIN, MANNOSE BINDING 1 LIKE"/>
    <property type="match status" value="1"/>
</dbReference>
<dbReference type="GeneID" id="19952946"/>
<evidence type="ECO:0000256" key="5">
    <source>
        <dbReference type="ARBA" id="ARBA00023136"/>
    </source>
</evidence>
<dbReference type="GO" id="GO:0006888">
    <property type="term" value="P:endoplasmic reticulum to Golgi vesicle-mediated transport"/>
    <property type="evidence" value="ECO:0007669"/>
    <property type="project" value="TreeGrafter"/>
</dbReference>
<reference evidence="9 10" key="1">
    <citation type="submission" date="2012-04" db="EMBL/GenBank/DDBJ databases">
        <title>The Genome Sequence of Saprolegnia declina VS20.</title>
        <authorList>
            <consortium name="The Broad Institute Genome Sequencing Platform"/>
            <person name="Russ C."/>
            <person name="Nusbaum C."/>
            <person name="Tyler B."/>
            <person name="van West P."/>
            <person name="Dieguez-Uribeondo J."/>
            <person name="de Bruijn I."/>
            <person name="Tripathy S."/>
            <person name="Jiang R."/>
            <person name="Young S.K."/>
            <person name="Zeng Q."/>
            <person name="Gargeya S."/>
            <person name="Fitzgerald M."/>
            <person name="Haas B."/>
            <person name="Abouelleil A."/>
            <person name="Alvarado L."/>
            <person name="Arachchi H.M."/>
            <person name="Berlin A."/>
            <person name="Chapman S.B."/>
            <person name="Goldberg J."/>
            <person name="Griggs A."/>
            <person name="Gujja S."/>
            <person name="Hansen M."/>
            <person name="Howarth C."/>
            <person name="Imamovic A."/>
            <person name="Larimer J."/>
            <person name="McCowen C."/>
            <person name="Montmayeur A."/>
            <person name="Murphy C."/>
            <person name="Neiman D."/>
            <person name="Pearson M."/>
            <person name="Priest M."/>
            <person name="Roberts A."/>
            <person name="Saif S."/>
            <person name="Shea T."/>
            <person name="Sisk P."/>
            <person name="Sykes S."/>
            <person name="Wortman J."/>
            <person name="Nusbaum C."/>
            <person name="Birren B."/>
        </authorList>
    </citation>
    <scope>NUCLEOTIDE SEQUENCE [LARGE SCALE GENOMIC DNA]</scope>
    <source>
        <strain evidence="9 10">VS20</strain>
    </source>
</reference>
<proteinExistence type="predicted"/>
<dbReference type="EMBL" id="JH767179">
    <property type="protein sequence ID" value="EQC29937.1"/>
    <property type="molecule type" value="Genomic_DNA"/>
</dbReference>
<keyword evidence="3 7" id="KW-0732">Signal</keyword>
<organism evidence="9 10">
    <name type="scientific">Saprolegnia diclina (strain VS20)</name>
    <dbReference type="NCBI Taxonomy" id="1156394"/>
    <lineage>
        <taxon>Eukaryota</taxon>
        <taxon>Sar</taxon>
        <taxon>Stramenopiles</taxon>
        <taxon>Oomycota</taxon>
        <taxon>Saprolegniomycetes</taxon>
        <taxon>Saprolegniales</taxon>
        <taxon>Saprolegniaceae</taxon>
        <taxon>Saprolegnia</taxon>
    </lineage>
</organism>
<dbReference type="InterPro" id="IPR013320">
    <property type="entry name" value="ConA-like_dom_sf"/>
</dbReference>
<evidence type="ECO:0000313" key="10">
    <source>
        <dbReference type="Proteomes" id="UP000030762"/>
    </source>
</evidence>
<dbReference type="GO" id="GO:0005537">
    <property type="term" value="F:D-mannose binding"/>
    <property type="evidence" value="ECO:0007669"/>
    <property type="project" value="TreeGrafter"/>
</dbReference>
<dbReference type="PROSITE" id="PS51328">
    <property type="entry name" value="L_LECTIN_LIKE"/>
    <property type="match status" value="1"/>
</dbReference>
<gene>
    <name evidence="9" type="ORF">SDRG_12219</name>
</gene>
<dbReference type="Pfam" id="PF03388">
    <property type="entry name" value="Lectin_leg-like"/>
    <property type="match status" value="1"/>
</dbReference>
<evidence type="ECO:0000313" key="9">
    <source>
        <dbReference type="EMBL" id="EQC29937.1"/>
    </source>
</evidence>
<evidence type="ECO:0000256" key="4">
    <source>
        <dbReference type="ARBA" id="ARBA00022989"/>
    </source>
</evidence>
<dbReference type="RefSeq" id="XP_008616504.1">
    <property type="nucleotide sequence ID" value="XM_008618282.1"/>
</dbReference>
<dbReference type="CDD" id="cd07308">
    <property type="entry name" value="lectin_leg-like"/>
    <property type="match status" value="1"/>
</dbReference>
<dbReference type="OrthoDB" id="270293at2759"/>
<dbReference type="Proteomes" id="UP000030762">
    <property type="component" value="Unassembled WGS sequence"/>
</dbReference>
<dbReference type="GO" id="GO:0005793">
    <property type="term" value="C:endoplasmic reticulum-Golgi intermediate compartment"/>
    <property type="evidence" value="ECO:0007669"/>
    <property type="project" value="TreeGrafter"/>
</dbReference>
<dbReference type="OMA" id="VMQFRIS"/>
<evidence type="ECO:0000256" key="3">
    <source>
        <dbReference type="ARBA" id="ARBA00022729"/>
    </source>
</evidence>